<evidence type="ECO:0000313" key="2">
    <source>
        <dbReference type="EMBL" id="AKN88613.1"/>
    </source>
</evidence>
<name>A0ABM5U6Q7_9GAMM</name>
<sequence length="110" mass="12367">MSGVRKMKINLKDINLEVFKPGISKKLLAKDDSRNFQIDFIRLEPNAKLSQHSHPDVEWVYVIEGSMCDESGEFSKGDFFINPINSQHSVVSGANGCDILCCWCGEIKDC</sequence>
<evidence type="ECO:0000259" key="1">
    <source>
        <dbReference type="Pfam" id="PF12973"/>
    </source>
</evidence>
<dbReference type="InterPro" id="IPR014710">
    <property type="entry name" value="RmlC-like_jellyroll"/>
</dbReference>
<dbReference type="Pfam" id="PF12973">
    <property type="entry name" value="Cupin_7"/>
    <property type="match status" value="1"/>
</dbReference>
<protein>
    <recommendedName>
        <fullName evidence="1">ChrR-like cupin domain-containing protein</fullName>
    </recommendedName>
</protein>
<organism evidence="2 3">
    <name type="scientific">Francisella orientalis</name>
    <dbReference type="NCBI Taxonomy" id="299583"/>
    <lineage>
        <taxon>Bacteria</taxon>
        <taxon>Pseudomonadati</taxon>
        <taxon>Pseudomonadota</taxon>
        <taxon>Gammaproteobacteria</taxon>
        <taxon>Thiotrichales</taxon>
        <taxon>Francisellaceae</taxon>
        <taxon>Francisella</taxon>
    </lineage>
</organism>
<dbReference type="Proteomes" id="UP000035930">
    <property type="component" value="Chromosome"/>
</dbReference>
<evidence type="ECO:0000313" key="3">
    <source>
        <dbReference type="Proteomes" id="UP000035930"/>
    </source>
</evidence>
<dbReference type="Gene3D" id="2.60.120.10">
    <property type="entry name" value="Jelly Rolls"/>
    <property type="match status" value="1"/>
</dbReference>
<reference evidence="2" key="1">
    <citation type="submission" date="2017-08" db="EMBL/GenBank/DDBJ databases">
        <title>Complete Genome Sequence of Francisella noatunensis subsp. orientalis strain FNO190.</title>
        <authorList>
            <person name="Pereira F.L."/>
            <person name="Goncalves L.A."/>
            <person name="Guilherme T.C."/>
            <person name="Soares S.C."/>
            <person name="Dorella F.A."/>
            <person name="Carvalho A.F."/>
            <person name="Leibowitz M.P."/>
            <person name="Leal C.A.G."/>
            <person name="Azevedo V.A.C."/>
            <person name="Figueiredo H.C.P."/>
        </authorList>
    </citation>
    <scope>NUCLEOTIDE SEQUENCE</scope>
    <source>
        <strain evidence="2">FNO190</strain>
    </source>
</reference>
<dbReference type="InterPro" id="IPR011051">
    <property type="entry name" value="RmlC_Cupin_sf"/>
</dbReference>
<gene>
    <name evidence="2" type="ORF">FNO190_0859</name>
</gene>
<dbReference type="EMBL" id="CP011923">
    <property type="protein sequence ID" value="AKN88613.1"/>
    <property type="molecule type" value="Genomic_DNA"/>
</dbReference>
<dbReference type="InterPro" id="IPR025979">
    <property type="entry name" value="ChrR-like_cupin_dom"/>
</dbReference>
<feature type="domain" description="ChrR-like cupin" evidence="1">
    <location>
        <begin position="8"/>
        <end position="99"/>
    </location>
</feature>
<accession>A0ABM5U6Q7</accession>
<proteinExistence type="predicted"/>
<keyword evidence="3" id="KW-1185">Reference proteome</keyword>
<dbReference type="SUPFAM" id="SSF51182">
    <property type="entry name" value="RmlC-like cupins"/>
    <property type="match status" value="1"/>
</dbReference>